<dbReference type="InterPro" id="IPR004701">
    <property type="entry name" value="PTS_EIIA_man-typ"/>
</dbReference>
<evidence type="ECO:0000256" key="5">
    <source>
        <dbReference type="ARBA" id="ARBA00022679"/>
    </source>
</evidence>
<dbReference type="InterPro" id="IPR036662">
    <property type="entry name" value="PTS_EIIA_man-typ_sf"/>
</dbReference>
<evidence type="ECO:0000256" key="2">
    <source>
        <dbReference type="ARBA" id="ARBA00022448"/>
    </source>
</evidence>
<keyword evidence="2" id="KW-0813">Transport</keyword>
<dbReference type="InterPro" id="IPR033887">
    <property type="entry name" value="PTS_IIA_man"/>
</dbReference>
<dbReference type="PANTHER" id="PTHR33799:SF1">
    <property type="entry name" value="PTS SYSTEM MANNOSE-SPECIFIC EIIAB COMPONENT-RELATED"/>
    <property type="match status" value="1"/>
</dbReference>
<name>A0ABY4AGK6_9BURK</name>
<evidence type="ECO:0000256" key="1">
    <source>
        <dbReference type="ARBA" id="ARBA00004496"/>
    </source>
</evidence>
<dbReference type="PROSITE" id="PS51096">
    <property type="entry name" value="PTS_EIIA_TYPE_4"/>
    <property type="match status" value="1"/>
</dbReference>
<feature type="domain" description="PTS EIIA type-4" evidence="8">
    <location>
        <begin position="5"/>
        <end position="131"/>
    </location>
</feature>
<evidence type="ECO:0000256" key="4">
    <source>
        <dbReference type="ARBA" id="ARBA00022597"/>
    </source>
</evidence>
<keyword evidence="3" id="KW-0963">Cytoplasm</keyword>
<evidence type="ECO:0000259" key="8">
    <source>
        <dbReference type="PROSITE" id="PS51096"/>
    </source>
</evidence>
<comment type="subcellular location">
    <subcellularLocation>
        <location evidence="1">Cytoplasm</location>
    </subcellularLocation>
</comment>
<keyword evidence="4 9" id="KW-0762">Sugar transport</keyword>
<organism evidence="9 10">
    <name type="scientific">Orrella daihaiensis</name>
    <dbReference type="NCBI Taxonomy" id="2782176"/>
    <lineage>
        <taxon>Bacteria</taxon>
        <taxon>Pseudomonadati</taxon>
        <taxon>Pseudomonadota</taxon>
        <taxon>Betaproteobacteria</taxon>
        <taxon>Burkholderiales</taxon>
        <taxon>Alcaligenaceae</taxon>
        <taxon>Orrella</taxon>
    </lineage>
</organism>
<dbReference type="SUPFAM" id="SSF53062">
    <property type="entry name" value="PTS system fructose IIA component-like"/>
    <property type="match status" value="1"/>
</dbReference>
<keyword evidence="6" id="KW-0598">Phosphotransferase system</keyword>
<dbReference type="CDD" id="cd00006">
    <property type="entry name" value="PTS_IIA_man"/>
    <property type="match status" value="1"/>
</dbReference>
<proteinExistence type="predicted"/>
<gene>
    <name evidence="9" type="ORF">DHf2319_07885</name>
</gene>
<evidence type="ECO:0000256" key="6">
    <source>
        <dbReference type="ARBA" id="ARBA00022683"/>
    </source>
</evidence>
<dbReference type="Pfam" id="PF03610">
    <property type="entry name" value="EIIA-man"/>
    <property type="match status" value="1"/>
</dbReference>
<dbReference type="PANTHER" id="PTHR33799">
    <property type="entry name" value="PTS PERMEASE-RELATED-RELATED"/>
    <property type="match status" value="1"/>
</dbReference>
<dbReference type="Gene3D" id="3.40.50.510">
    <property type="entry name" value="Phosphotransferase system, mannose-type IIA component"/>
    <property type="match status" value="1"/>
</dbReference>
<keyword evidence="10" id="KW-1185">Reference proteome</keyword>
<dbReference type="EMBL" id="CP063982">
    <property type="protein sequence ID" value="UOD49411.1"/>
    <property type="molecule type" value="Genomic_DNA"/>
</dbReference>
<evidence type="ECO:0000256" key="7">
    <source>
        <dbReference type="ARBA" id="ARBA00022777"/>
    </source>
</evidence>
<dbReference type="Proteomes" id="UP000831607">
    <property type="component" value="Chromosome"/>
</dbReference>
<protein>
    <submittedName>
        <fullName evidence="9">PTS sugar transporter subunit IIA</fullName>
    </submittedName>
</protein>
<reference evidence="9 10" key="1">
    <citation type="submission" date="2020-11" db="EMBL/GenBank/DDBJ databases">
        <title>Algicoccus daihaiensis sp.nov., isolated from Daihai Lake in Inner Mongolia.</title>
        <authorList>
            <person name="Kai J."/>
        </authorList>
    </citation>
    <scope>NUCLEOTIDE SEQUENCE [LARGE SCALE GENOMIC DNA]</scope>
    <source>
        <strain evidence="10">f23</strain>
    </source>
</reference>
<accession>A0ABY4AGK6</accession>
<dbReference type="RefSeq" id="WP_243477572.1">
    <property type="nucleotide sequence ID" value="NZ_CP063982.1"/>
</dbReference>
<keyword evidence="7" id="KW-0418">Kinase</keyword>
<evidence type="ECO:0000313" key="10">
    <source>
        <dbReference type="Proteomes" id="UP000831607"/>
    </source>
</evidence>
<sequence>MAESHVAVAVVTHAPLGSALKSIAEHIFGEHPGLTVIDVLPGACADDSTESLLKRLRKLDTGAGVLLLTDLPGASPANICVRACTLANQAGMRCEVVAGVNASMVLRVINYATSDLNEIVQVALEGARQTIKRVDS</sequence>
<dbReference type="InterPro" id="IPR051471">
    <property type="entry name" value="Bacterial_PTS_sugar_comp"/>
</dbReference>
<evidence type="ECO:0000256" key="3">
    <source>
        <dbReference type="ARBA" id="ARBA00022490"/>
    </source>
</evidence>
<keyword evidence="5" id="KW-0808">Transferase</keyword>
<evidence type="ECO:0000313" key="9">
    <source>
        <dbReference type="EMBL" id="UOD49411.1"/>
    </source>
</evidence>